<evidence type="ECO:0000313" key="3">
    <source>
        <dbReference type="Proteomes" id="UP000320623"/>
    </source>
</evidence>
<name>A0A0S4N0C2_9BACT</name>
<dbReference type="Proteomes" id="UP000320623">
    <property type="component" value="Unassembled WGS sequence"/>
</dbReference>
<dbReference type="EMBL" id="FAOO01000006">
    <property type="protein sequence ID" value="CUU04505.1"/>
    <property type="molecule type" value="Genomic_DNA"/>
</dbReference>
<feature type="domain" description="GWxTD" evidence="1">
    <location>
        <begin position="309"/>
        <end position="416"/>
    </location>
</feature>
<dbReference type="Pfam" id="PF20094">
    <property type="entry name" value="GWxTD_dom"/>
    <property type="match status" value="1"/>
</dbReference>
<dbReference type="InterPro" id="IPR030959">
    <property type="entry name" value="GWxTD_dom"/>
</dbReference>
<gene>
    <name evidence="2" type="ORF">JGI1_00995</name>
</gene>
<sequence>MKILIFALVNLVSSFFIEGKLGLNVDYAVFRHSDQQSYLEIFYSVQKSKLTYEFRNGKYNISLFFRLDVVNLDKDSLIISKGWKIETGFPDTVGAAGQDVVDVLRFYVPAGRYKVVMKGIDLFNTQNYDSVAFDVNVPTFVKGDKLLISSLEFCYSIERSTDTNDAFYKNSFRVVPNPTATFGQNVPVLYYYFELYNIFSGVGGDKFVITVNVLDNYQQKVQEVREKRFVRGKVYDSAVEVGTVNVFNLPTGIYYLDVVVSDIEDKILVGNRRKFFIFNPSVTPRVDTSKVIAQVYSLAEGELDDEFSKASYIATQEEKDLYKKLRGIEAKRRFLGTFWARRGGIEFRAQYLQRVKEADEKFTTKYEPGWKTDRGRVYIVYGPPDEVERYPYAENMKPYEIWHYYSLQGGVIFVFGDRRGFGRFELLHSTLVGEIKDENWMYLLMER</sequence>
<evidence type="ECO:0000259" key="1">
    <source>
        <dbReference type="Pfam" id="PF20094"/>
    </source>
</evidence>
<dbReference type="RefSeq" id="WP_140944757.1">
    <property type="nucleotide sequence ID" value="NZ_FAOO01000006.1"/>
</dbReference>
<evidence type="ECO:0000313" key="2">
    <source>
        <dbReference type="EMBL" id="CUU04505.1"/>
    </source>
</evidence>
<dbReference type="AlphaFoldDB" id="A0A0S4N0C2"/>
<dbReference type="NCBIfam" id="TIGR04514">
    <property type="entry name" value="GWxTD_dom"/>
    <property type="match status" value="1"/>
</dbReference>
<protein>
    <submittedName>
        <fullName evidence="2">GWxTD domain-containing protein</fullName>
    </submittedName>
</protein>
<accession>A0A0S4N0C2</accession>
<proteinExistence type="predicted"/>
<organism evidence="2 3">
    <name type="scientific">Candidatus Thermokryptus mobilis</name>
    <dbReference type="NCBI Taxonomy" id="1643428"/>
    <lineage>
        <taxon>Bacteria</taxon>
        <taxon>Pseudomonadati</taxon>
        <taxon>Candidatus Kryptoniota</taxon>
        <taxon>Candidatus Thermokryptus</taxon>
    </lineage>
</organism>
<dbReference type="STRING" id="1643428.GCA_001442855_00971"/>
<dbReference type="OrthoDB" id="1522692at2"/>
<keyword evidence="3" id="KW-1185">Reference proteome</keyword>
<reference evidence="3" key="1">
    <citation type="submission" date="2015-11" db="EMBL/GenBank/DDBJ databases">
        <authorList>
            <person name="Varghese N."/>
        </authorList>
    </citation>
    <scope>NUCLEOTIDE SEQUENCE [LARGE SCALE GENOMIC DNA]</scope>
</reference>